<gene>
    <name evidence="2" type="ORF">CCMP2556_LOCUS47905</name>
</gene>
<sequence>MWPDDRAPSYVKGSSLPLPDSCASYLQVQAPVMGSALLQVTPFSSLASPSLLCGLAERCVGVESVRSLLASLQERRDDLVALLPKDVAQEAVDRFFQAEEVVALQLRSFVLMNAARDVWEVPDVGRISLDHFSNTVQALRWDATSFPSSPAAPYLQNLKGQIDELARRVPCAGGGSIPFSTQCIFWGWVEVRLMQECLEVLAKCGRRKTPEALMCLAEDFRSIHQAAEQHFRSEEQVLFRRCDLVTSWLFVMNVFIPESSCFEARDLEAELRAAGSELAGGRSLLWLKDSEMKQFRNSEEWLAAHELN</sequence>
<keyword evidence="3" id="KW-1185">Reference proteome</keyword>
<evidence type="ECO:0000313" key="2">
    <source>
        <dbReference type="EMBL" id="CAK9101629.1"/>
    </source>
</evidence>
<feature type="domain" description="Syndetin C-terminal" evidence="1">
    <location>
        <begin position="52"/>
        <end position="228"/>
    </location>
</feature>
<dbReference type="Proteomes" id="UP001642484">
    <property type="component" value="Unassembled WGS sequence"/>
</dbReference>
<dbReference type="EMBL" id="CAXAMN010026251">
    <property type="protein sequence ID" value="CAK9101629.1"/>
    <property type="molecule type" value="Genomic_DNA"/>
</dbReference>
<organism evidence="2 3">
    <name type="scientific">Durusdinium trenchii</name>
    <dbReference type="NCBI Taxonomy" id="1381693"/>
    <lineage>
        <taxon>Eukaryota</taxon>
        <taxon>Sar</taxon>
        <taxon>Alveolata</taxon>
        <taxon>Dinophyceae</taxon>
        <taxon>Suessiales</taxon>
        <taxon>Symbiodiniaceae</taxon>
        <taxon>Durusdinium</taxon>
    </lineage>
</organism>
<accession>A0ABP0RNJ2</accession>
<evidence type="ECO:0000259" key="1">
    <source>
        <dbReference type="Pfam" id="PF10474"/>
    </source>
</evidence>
<reference evidence="2 3" key="1">
    <citation type="submission" date="2024-02" db="EMBL/GenBank/DDBJ databases">
        <authorList>
            <person name="Chen Y."/>
            <person name="Shah S."/>
            <person name="Dougan E. K."/>
            <person name="Thang M."/>
            <person name="Chan C."/>
        </authorList>
    </citation>
    <scope>NUCLEOTIDE SEQUENCE [LARGE SCALE GENOMIC DNA]</scope>
</reference>
<comment type="caution">
    <text evidence="2">The sequence shown here is derived from an EMBL/GenBank/DDBJ whole genome shotgun (WGS) entry which is preliminary data.</text>
</comment>
<evidence type="ECO:0000313" key="3">
    <source>
        <dbReference type="Proteomes" id="UP001642484"/>
    </source>
</evidence>
<protein>
    <recommendedName>
        <fullName evidence="1">Syndetin C-terminal domain-containing protein</fullName>
    </recommendedName>
</protein>
<proteinExistence type="predicted"/>
<name>A0ABP0RNJ2_9DINO</name>
<dbReference type="InterPro" id="IPR019514">
    <property type="entry name" value="Syndetin_C"/>
</dbReference>
<dbReference type="Pfam" id="PF10474">
    <property type="entry name" value="Syndetin_C"/>
    <property type="match status" value="1"/>
</dbReference>